<sequence>MADAMLDKFNKYLENTNRVMVIATILDPRFKMRCHHEVVAINNELEKLYKKYEAMYRNKIGFYLNALARKPNELSRASSLT</sequence>
<feature type="domain" description="hAT-like transposase RNase-H fold" evidence="1">
    <location>
        <begin position="1"/>
        <end position="58"/>
    </location>
</feature>
<name>A0A6G1FDG6_9ORYZ</name>
<accession>A0A6G1FDG6</accession>
<dbReference type="AlphaFoldDB" id="A0A6G1FDG6"/>
<dbReference type="InterPro" id="IPR025525">
    <property type="entry name" value="hAT-like_transposase_RNase-H"/>
</dbReference>
<reference evidence="2 3" key="1">
    <citation type="submission" date="2019-11" db="EMBL/GenBank/DDBJ databases">
        <title>Whole genome sequence of Oryza granulata.</title>
        <authorList>
            <person name="Li W."/>
        </authorList>
    </citation>
    <scope>NUCLEOTIDE SEQUENCE [LARGE SCALE GENOMIC DNA]</scope>
    <source>
        <strain evidence="3">cv. Menghai</strain>
        <tissue evidence="2">Leaf</tissue>
    </source>
</reference>
<keyword evidence="3" id="KW-1185">Reference proteome</keyword>
<proteinExistence type="predicted"/>
<dbReference type="OrthoDB" id="696023at2759"/>
<dbReference type="GO" id="GO:0003677">
    <property type="term" value="F:DNA binding"/>
    <property type="evidence" value="ECO:0007669"/>
    <property type="project" value="InterPro"/>
</dbReference>
<comment type="caution">
    <text evidence="2">The sequence shown here is derived from an EMBL/GenBank/DDBJ whole genome shotgun (WGS) entry which is preliminary data.</text>
</comment>
<evidence type="ECO:0000313" key="3">
    <source>
        <dbReference type="Proteomes" id="UP000479710"/>
    </source>
</evidence>
<gene>
    <name evidence="2" type="ORF">E2562_028847</name>
</gene>
<evidence type="ECO:0000313" key="2">
    <source>
        <dbReference type="EMBL" id="KAF0934843.1"/>
    </source>
</evidence>
<evidence type="ECO:0000259" key="1">
    <source>
        <dbReference type="Pfam" id="PF14372"/>
    </source>
</evidence>
<dbReference type="Proteomes" id="UP000479710">
    <property type="component" value="Unassembled WGS sequence"/>
</dbReference>
<dbReference type="EMBL" id="SPHZ02000001">
    <property type="protein sequence ID" value="KAF0934843.1"/>
    <property type="molecule type" value="Genomic_DNA"/>
</dbReference>
<organism evidence="2 3">
    <name type="scientific">Oryza meyeriana var. granulata</name>
    <dbReference type="NCBI Taxonomy" id="110450"/>
    <lineage>
        <taxon>Eukaryota</taxon>
        <taxon>Viridiplantae</taxon>
        <taxon>Streptophyta</taxon>
        <taxon>Embryophyta</taxon>
        <taxon>Tracheophyta</taxon>
        <taxon>Spermatophyta</taxon>
        <taxon>Magnoliopsida</taxon>
        <taxon>Liliopsida</taxon>
        <taxon>Poales</taxon>
        <taxon>Poaceae</taxon>
        <taxon>BOP clade</taxon>
        <taxon>Oryzoideae</taxon>
        <taxon>Oryzeae</taxon>
        <taxon>Oryzinae</taxon>
        <taxon>Oryza</taxon>
        <taxon>Oryza meyeriana</taxon>
    </lineage>
</organism>
<dbReference type="Pfam" id="PF14372">
    <property type="entry name" value="hAT-like_RNase-H"/>
    <property type="match status" value="1"/>
</dbReference>
<protein>
    <recommendedName>
        <fullName evidence="1">hAT-like transposase RNase-H fold domain-containing protein</fullName>
    </recommendedName>
</protein>